<keyword evidence="3" id="KW-1185">Reference proteome</keyword>
<dbReference type="HOGENOM" id="CLU_891350_0_0_1"/>
<name>A0A067MZL8_BOTB1</name>
<accession>A0A067MZL8</accession>
<dbReference type="InParanoid" id="A0A067MZL8"/>
<sequence length="312" mass="34420">MKNRKEESLEYLTANLDQCRSRCSKMLRDQFVRECSAEDKDHRRYPWGDLVLRLYKAEMSLVNYVAHAPFPGCKINLSDVRFKELLIMGRKMFNDRNDITPENEKMRYTPWTDEQKKLVPGTAAYNAIPIITDTEGQVLHTIQGETPFGTELVKGILDNMAREIEAGKGKGKGRGSKKAKAEPEVAEDAEDAEKPATAKSAKPAKSKPKERAKKVGTATRKAATAATASEPKAAAKTERIQSAAKPAKNKRRIKSKAIISDDEDEEVIEDEGEGGDDVEADLENGGESNQSDDQSNSGEQETDAKEISATAT</sequence>
<dbReference type="Proteomes" id="UP000027195">
    <property type="component" value="Unassembled WGS sequence"/>
</dbReference>
<gene>
    <name evidence="2" type="ORF">BOTBODRAFT_221460</name>
</gene>
<evidence type="ECO:0000313" key="2">
    <source>
        <dbReference type="EMBL" id="KDQ16966.1"/>
    </source>
</evidence>
<dbReference type="STRING" id="930990.A0A067MZL8"/>
<feature type="compositionally biased region" description="Low complexity" evidence="1">
    <location>
        <begin position="215"/>
        <end position="232"/>
    </location>
</feature>
<feature type="compositionally biased region" description="Basic residues" evidence="1">
    <location>
        <begin position="169"/>
        <end position="178"/>
    </location>
</feature>
<dbReference type="OrthoDB" id="2691626at2759"/>
<feature type="region of interest" description="Disordered" evidence="1">
    <location>
        <begin position="165"/>
        <end position="312"/>
    </location>
</feature>
<reference evidence="3" key="1">
    <citation type="journal article" date="2014" name="Proc. Natl. Acad. Sci. U.S.A.">
        <title>Extensive sampling of basidiomycete genomes demonstrates inadequacy of the white-rot/brown-rot paradigm for wood decay fungi.</title>
        <authorList>
            <person name="Riley R."/>
            <person name="Salamov A.A."/>
            <person name="Brown D.W."/>
            <person name="Nagy L.G."/>
            <person name="Floudas D."/>
            <person name="Held B.W."/>
            <person name="Levasseur A."/>
            <person name="Lombard V."/>
            <person name="Morin E."/>
            <person name="Otillar R."/>
            <person name="Lindquist E.A."/>
            <person name="Sun H."/>
            <person name="LaButti K.M."/>
            <person name="Schmutz J."/>
            <person name="Jabbour D."/>
            <person name="Luo H."/>
            <person name="Baker S.E."/>
            <person name="Pisabarro A.G."/>
            <person name="Walton J.D."/>
            <person name="Blanchette R.A."/>
            <person name="Henrissat B."/>
            <person name="Martin F."/>
            <person name="Cullen D."/>
            <person name="Hibbett D.S."/>
            <person name="Grigoriev I.V."/>
        </authorList>
    </citation>
    <scope>NUCLEOTIDE SEQUENCE [LARGE SCALE GENOMIC DNA]</scope>
    <source>
        <strain evidence="3">FD-172 SS1</strain>
    </source>
</reference>
<dbReference type="EMBL" id="KL198025">
    <property type="protein sequence ID" value="KDQ16966.1"/>
    <property type="molecule type" value="Genomic_DNA"/>
</dbReference>
<evidence type="ECO:0000313" key="3">
    <source>
        <dbReference type="Proteomes" id="UP000027195"/>
    </source>
</evidence>
<dbReference type="AlphaFoldDB" id="A0A067MZL8"/>
<feature type="compositionally biased region" description="Acidic residues" evidence="1">
    <location>
        <begin position="260"/>
        <end position="284"/>
    </location>
</feature>
<feature type="compositionally biased region" description="Basic residues" evidence="1">
    <location>
        <begin position="202"/>
        <end position="214"/>
    </location>
</feature>
<protein>
    <submittedName>
        <fullName evidence="2">Uncharacterized protein</fullName>
    </submittedName>
</protein>
<organism evidence="2 3">
    <name type="scientific">Botryobasidium botryosum (strain FD-172 SS1)</name>
    <dbReference type="NCBI Taxonomy" id="930990"/>
    <lineage>
        <taxon>Eukaryota</taxon>
        <taxon>Fungi</taxon>
        <taxon>Dikarya</taxon>
        <taxon>Basidiomycota</taxon>
        <taxon>Agaricomycotina</taxon>
        <taxon>Agaricomycetes</taxon>
        <taxon>Cantharellales</taxon>
        <taxon>Botryobasidiaceae</taxon>
        <taxon>Botryobasidium</taxon>
    </lineage>
</organism>
<proteinExistence type="predicted"/>
<feature type="compositionally biased region" description="Polar residues" evidence="1">
    <location>
        <begin position="286"/>
        <end position="299"/>
    </location>
</feature>
<evidence type="ECO:0000256" key="1">
    <source>
        <dbReference type="SAM" id="MobiDB-lite"/>
    </source>
</evidence>